<evidence type="ECO:0000313" key="1">
    <source>
        <dbReference type="EMBL" id="CAG8718953.1"/>
    </source>
</evidence>
<name>A0ACA9PTH8_9GLOM</name>
<proteinExistence type="predicted"/>
<dbReference type="EMBL" id="CAJVPT010037960">
    <property type="protein sequence ID" value="CAG8718953.1"/>
    <property type="molecule type" value="Genomic_DNA"/>
</dbReference>
<keyword evidence="2" id="KW-1185">Reference proteome</keyword>
<sequence>MAQYQEGQWPMTEPRDEVAADVTKFIGRSNFVSPTKRGETVSSITNEQREIFLPTGTHPTIFEYVKQFETQADRSDRAQPTDVIEGTTSNIAQEQDMLSSRVSGLPRNIQYPESASLTVLHRDAVNTSELEPSGQAGFVAQASESIIWPSNSLYGDSSSELTNLQGYAGSGIPQPLVHDDLYPAQGTDPFQLSEQISQDQVWEELLSVLIP</sequence>
<gene>
    <name evidence="1" type="ORF">ACOLOM_LOCUS11047</name>
</gene>
<protein>
    <submittedName>
        <fullName evidence="1">16203_t:CDS:1</fullName>
    </submittedName>
</protein>
<organism evidence="1 2">
    <name type="scientific">Acaulospora colombiana</name>
    <dbReference type="NCBI Taxonomy" id="27376"/>
    <lineage>
        <taxon>Eukaryota</taxon>
        <taxon>Fungi</taxon>
        <taxon>Fungi incertae sedis</taxon>
        <taxon>Mucoromycota</taxon>
        <taxon>Glomeromycotina</taxon>
        <taxon>Glomeromycetes</taxon>
        <taxon>Diversisporales</taxon>
        <taxon>Acaulosporaceae</taxon>
        <taxon>Acaulospora</taxon>
    </lineage>
</organism>
<accession>A0ACA9PTH8</accession>
<dbReference type="Proteomes" id="UP000789525">
    <property type="component" value="Unassembled WGS sequence"/>
</dbReference>
<evidence type="ECO:0000313" key="2">
    <source>
        <dbReference type="Proteomes" id="UP000789525"/>
    </source>
</evidence>
<comment type="caution">
    <text evidence="1">The sequence shown here is derived from an EMBL/GenBank/DDBJ whole genome shotgun (WGS) entry which is preliminary data.</text>
</comment>
<reference evidence="1" key="1">
    <citation type="submission" date="2021-06" db="EMBL/GenBank/DDBJ databases">
        <authorList>
            <person name="Kallberg Y."/>
            <person name="Tangrot J."/>
            <person name="Rosling A."/>
        </authorList>
    </citation>
    <scope>NUCLEOTIDE SEQUENCE</scope>
    <source>
        <strain evidence="1">CL356</strain>
    </source>
</reference>